<evidence type="ECO:0000256" key="7">
    <source>
        <dbReference type="SAM" id="Phobius"/>
    </source>
</evidence>
<dbReference type="RefSeq" id="XP_038067875.1">
    <property type="nucleotide sequence ID" value="XM_038211947.1"/>
</dbReference>
<keyword evidence="3" id="KW-0285">Flavoprotein</keyword>
<dbReference type="GO" id="GO:0006570">
    <property type="term" value="P:tyrosine metabolic process"/>
    <property type="evidence" value="ECO:0007669"/>
    <property type="project" value="TreeGrafter"/>
</dbReference>
<evidence type="ECO:0000256" key="6">
    <source>
        <dbReference type="SAM" id="MobiDB-lite"/>
    </source>
</evidence>
<keyword evidence="10" id="KW-1185">Reference proteome</keyword>
<evidence type="ECO:0000313" key="10">
    <source>
        <dbReference type="Proteomes" id="UP000887568"/>
    </source>
</evidence>
<evidence type="ECO:0000256" key="1">
    <source>
        <dbReference type="ARBA" id="ARBA00001917"/>
    </source>
</evidence>
<feature type="region of interest" description="Disordered" evidence="6">
    <location>
        <begin position="40"/>
        <end position="67"/>
    </location>
</feature>
<evidence type="ECO:0000256" key="2">
    <source>
        <dbReference type="ARBA" id="ARBA00007118"/>
    </source>
</evidence>
<evidence type="ECO:0000259" key="8">
    <source>
        <dbReference type="Pfam" id="PF00881"/>
    </source>
</evidence>
<dbReference type="OMA" id="GANHQPW"/>
<feature type="transmembrane region" description="Helical" evidence="7">
    <location>
        <begin position="12"/>
        <end position="34"/>
    </location>
</feature>
<dbReference type="AlphaFoldDB" id="A0A914AUW3"/>
<keyword evidence="7" id="KW-0472">Membrane</keyword>
<dbReference type="SUPFAM" id="SSF55469">
    <property type="entry name" value="FMN-dependent nitroreductase-like"/>
    <property type="match status" value="1"/>
</dbReference>
<reference evidence="9" key="1">
    <citation type="submission" date="2022-11" db="UniProtKB">
        <authorList>
            <consortium name="EnsemblMetazoa"/>
        </authorList>
    </citation>
    <scope>IDENTIFICATION</scope>
</reference>
<dbReference type="Proteomes" id="UP000887568">
    <property type="component" value="Unplaced"/>
</dbReference>
<sequence>MALPLAPFVATYWPHILSALLCFVLGSVFARAFSTVPPYGRRRRHSSVADGPLDPPPNDEENTLRVPYSLPGYGDGEMVRRSDRFYREMDTRRSVRDISDQPVPIEVIENCLRTAGTAPSGAHKQPWTFVAISSPEVKLEVRHIIEEEERINYEKRMSEQWLKDLELIGTGWSKPYLTRAPYVIIVFKQQFAVTEEGEKKTHYYQEISASIATGFLLVALHNAGLVTVTTTPMNAGPRLRALLDRPVGEKVLVLLPVGHPEEDATVPDLRRKALGEIMVLKD</sequence>
<dbReference type="EnsemblMetazoa" id="XM_038211947.1">
    <property type="protein sequence ID" value="XP_038067875.1"/>
    <property type="gene ID" value="LOC119737521"/>
</dbReference>
<dbReference type="CDD" id="cd02144">
    <property type="entry name" value="iodotyrosine_dehalogenase"/>
    <property type="match status" value="1"/>
</dbReference>
<evidence type="ECO:0000313" key="9">
    <source>
        <dbReference type="EnsemblMetazoa" id="XP_038067875.1"/>
    </source>
</evidence>
<dbReference type="Gene3D" id="3.40.109.10">
    <property type="entry name" value="NADH Oxidase"/>
    <property type="match status" value="1"/>
</dbReference>
<dbReference type="OrthoDB" id="41362at2759"/>
<dbReference type="GO" id="GO:0005886">
    <property type="term" value="C:plasma membrane"/>
    <property type="evidence" value="ECO:0007669"/>
    <property type="project" value="TreeGrafter"/>
</dbReference>
<dbReference type="GO" id="GO:0140616">
    <property type="term" value="F:iodotyrosine deiodinase activity"/>
    <property type="evidence" value="ECO:0007669"/>
    <property type="project" value="UniProtKB-ARBA"/>
</dbReference>
<name>A0A914AUW3_PATMI</name>
<dbReference type="FunFam" id="3.40.109.10:FF:000004">
    <property type="entry name" value="Iodotyrosine deiodinase 1"/>
    <property type="match status" value="1"/>
</dbReference>
<dbReference type="GeneID" id="119737521"/>
<keyword evidence="7" id="KW-0812">Transmembrane</keyword>
<proteinExistence type="inferred from homology"/>
<dbReference type="InterPro" id="IPR029479">
    <property type="entry name" value="Nitroreductase"/>
</dbReference>
<feature type="domain" description="Nitroreductase" evidence="8">
    <location>
        <begin position="91"/>
        <end position="259"/>
    </location>
</feature>
<comment type="similarity">
    <text evidence="2">Belongs to the nitroreductase family.</text>
</comment>
<keyword evidence="7" id="KW-1133">Transmembrane helix</keyword>
<keyword evidence="4" id="KW-0288">FMN</keyword>
<accession>A0A914AUW3</accession>
<dbReference type="PANTHER" id="PTHR23026:SF90">
    <property type="entry name" value="IODOTYROSINE DEIODINASE 1"/>
    <property type="match status" value="1"/>
</dbReference>
<dbReference type="InterPro" id="IPR050627">
    <property type="entry name" value="Nitroreductase/BluB"/>
</dbReference>
<keyword evidence="5" id="KW-0560">Oxidoreductase</keyword>
<dbReference type="CTD" id="389434"/>
<evidence type="ECO:0000256" key="3">
    <source>
        <dbReference type="ARBA" id="ARBA00022630"/>
    </source>
</evidence>
<dbReference type="Pfam" id="PF00881">
    <property type="entry name" value="Nitroreductase"/>
    <property type="match status" value="1"/>
</dbReference>
<dbReference type="InterPro" id="IPR000415">
    <property type="entry name" value="Nitroreductase-like"/>
</dbReference>
<organism evidence="9 10">
    <name type="scientific">Patiria miniata</name>
    <name type="common">Bat star</name>
    <name type="synonym">Asterina miniata</name>
    <dbReference type="NCBI Taxonomy" id="46514"/>
    <lineage>
        <taxon>Eukaryota</taxon>
        <taxon>Metazoa</taxon>
        <taxon>Echinodermata</taxon>
        <taxon>Eleutherozoa</taxon>
        <taxon>Asterozoa</taxon>
        <taxon>Asteroidea</taxon>
        <taxon>Valvatacea</taxon>
        <taxon>Valvatida</taxon>
        <taxon>Asterinidae</taxon>
        <taxon>Patiria</taxon>
    </lineage>
</organism>
<comment type="cofactor">
    <cofactor evidence="1">
        <name>FMN</name>
        <dbReference type="ChEBI" id="CHEBI:58210"/>
    </cofactor>
</comment>
<protein>
    <recommendedName>
        <fullName evidence="8">Nitroreductase domain-containing protein</fullName>
    </recommendedName>
</protein>
<evidence type="ECO:0000256" key="5">
    <source>
        <dbReference type="ARBA" id="ARBA00023002"/>
    </source>
</evidence>
<dbReference type="PANTHER" id="PTHR23026">
    <property type="entry name" value="NADPH NITROREDUCTASE"/>
    <property type="match status" value="1"/>
</dbReference>
<evidence type="ECO:0000256" key="4">
    <source>
        <dbReference type="ARBA" id="ARBA00022643"/>
    </source>
</evidence>